<name>A0A5C4TB58_9BACL</name>
<organism evidence="1 2">
    <name type="scientific">Paenibacillus hemerocallicola</name>
    <dbReference type="NCBI Taxonomy" id="1172614"/>
    <lineage>
        <taxon>Bacteria</taxon>
        <taxon>Bacillati</taxon>
        <taxon>Bacillota</taxon>
        <taxon>Bacilli</taxon>
        <taxon>Bacillales</taxon>
        <taxon>Paenibacillaceae</taxon>
        <taxon>Paenibacillus</taxon>
    </lineage>
</organism>
<dbReference type="RefSeq" id="WP_139602074.1">
    <property type="nucleotide sequence ID" value="NZ_VDCQ01000011.1"/>
</dbReference>
<sequence length="163" mass="18454">MLKYGVDMQLPEGKRPGYYAQFVKALATKVKIEDRDKELLIVNDEADRASVLELMNEYRFDCEEFELLLLPEGAETTPLFDDYGFVSVSDNAYLYGHLCAVFKFVPSGTDAEPTQALEQMEEHLLARFAAEDSSRYAVDKALGELMHGIARAYRCKLEFVYGG</sequence>
<accession>A0A5C4TB58</accession>
<dbReference type="EMBL" id="VDCQ01000011">
    <property type="protein sequence ID" value="TNJ66318.1"/>
    <property type="molecule type" value="Genomic_DNA"/>
</dbReference>
<gene>
    <name evidence="1" type="ORF">FE784_10080</name>
</gene>
<keyword evidence="2" id="KW-1185">Reference proteome</keyword>
<proteinExistence type="predicted"/>
<evidence type="ECO:0000313" key="1">
    <source>
        <dbReference type="EMBL" id="TNJ66318.1"/>
    </source>
</evidence>
<evidence type="ECO:0000313" key="2">
    <source>
        <dbReference type="Proteomes" id="UP000307943"/>
    </source>
</evidence>
<dbReference type="AlphaFoldDB" id="A0A5C4TB58"/>
<reference evidence="1 2" key="1">
    <citation type="submission" date="2019-05" db="EMBL/GenBank/DDBJ databases">
        <title>We sequenced the genome of Paenibacillus hemerocallicola KCTC 33185 for further insight into its adaptation and study the phylogeny of Paenibacillus.</title>
        <authorList>
            <person name="Narsing Rao M.P."/>
        </authorList>
    </citation>
    <scope>NUCLEOTIDE SEQUENCE [LARGE SCALE GENOMIC DNA]</scope>
    <source>
        <strain evidence="1 2">KCTC 33185</strain>
    </source>
</reference>
<dbReference type="Proteomes" id="UP000307943">
    <property type="component" value="Unassembled WGS sequence"/>
</dbReference>
<comment type="caution">
    <text evidence="1">The sequence shown here is derived from an EMBL/GenBank/DDBJ whole genome shotgun (WGS) entry which is preliminary data.</text>
</comment>
<dbReference type="OrthoDB" id="2966456at2"/>
<protein>
    <submittedName>
        <fullName evidence="1">Uncharacterized protein</fullName>
    </submittedName>
</protein>